<protein>
    <submittedName>
        <fullName evidence="1">Uncharacterized protein</fullName>
    </submittedName>
</protein>
<comment type="caution">
    <text evidence="1">The sequence shown here is derived from an EMBL/GenBank/DDBJ whole genome shotgun (WGS) entry which is preliminary data.</text>
</comment>
<organism evidence="1">
    <name type="scientific">gut metagenome</name>
    <dbReference type="NCBI Taxonomy" id="749906"/>
    <lineage>
        <taxon>unclassified sequences</taxon>
        <taxon>metagenomes</taxon>
        <taxon>organismal metagenomes</taxon>
    </lineage>
</organism>
<reference evidence="1" key="1">
    <citation type="journal article" date="2012" name="PLoS ONE">
        <title>Gene sets for utilization of primary and secondary nutrition supplies in the distal gut of endangered iberian lynx.</title>
        <authorList>
            <person name="Alcaide M."/>
            <person name="Messina E."/>
            <person name="Richter M."/>
            <person name="Bargiela R."/>
            <person name="Peplies J."/>
            <person name="Huws S.A."/>
            <person name="Newbold C.J."/>
            <person name="Golyshin P.N."/>
            <person name="Simon M.A."/>
            <person name="Lopez G."/>
            <person name="Yakimov M.M."/>
            <person name="Ferrer M."/>
        </authorList>
    </citation>
    <scope>NUCLEOTIDE SEQUENCE</scope>
</reference>
<gene>
    <name evidence="1" type="ORF">EVA_17362</name>
</gene>
<feature type="non-terminal residue" evidence="1">
    <location>
        <position position="29"/>
    </location>
</feature>
<proteinExistence type="predicted"/>
<accession>J9FYC9</accession>
<dbReference type="EMBL" id="AMCI01006325">
    <property type="protein sequence ID" value="EJW94532.1"/>
    <property type="molecule type" value="Genomic_DNA"/>
</dbReference>
<evidence type="ECO:0000313" key="1">
    <source>
        <dbReference type="EMBL" id="EJW94532.1"/>
    </source>
</evidence>
<dbReference type="AlphaFoldDB" id="J9FYC9"/>
<sequence length="29" mass="3366">MKELKFQKPNTRVEEISKDGNKATYVITP</sequence>
<name>J9FYC9_9ZZZZ</name>